<name>K0TDE5_THAOC</name>
<evidence type="ECO:0000256" key="2">
    <source>
        <dbReference type="ARBA" id="ARBA00022857"/>
    </source>
</evidence>
<dbReference type="PANTHER" id="PTHR43490:SF99">
    <property type="entry name" value="SHORT-CHAIN DEHYDROGENASE_REDUCTASE"/>
    <property type="match status" value="1"/>
</dbReference>
<dbReference type="OrthoDB" id="1933717at2759"/>
<dbReference type="InterPro" id="IPR036291">
    <property type="entry name" value="NAD(P)-bd_dom_sf"/>
</dbReference>
<organism evidence="5 6">
    <name type="scientific">Thalassiosira oceanica</name>
    <name type="common">Marine diatom</name>
    <dbReference type="NCBI Taxonomy" id="159749"/>
    <lineage>
        <taxon>Eukaryota</taxon>
        <taxon>Sar</taxon>
        <taxon>Stramenopiles</taxon>
        <taxon>Ochrophyta</taxon>
        <taxon>Bacillariophyta</taxon>
        <taxon>Coscinodiscophyceae</taxon>
        <taxon>Thalassiosirophycidae</taxon>
        <taxon>Thalassiosirales</taxon>
        <taxon>Thalassiosiraceae</taxon>
        <taxon>Thalassiosira</taxon>
    </lineage>
</organism>
<comment type="caution">
    <text evidence="5">The sequence shown here is derived from an EMBL/GenBank/DDBJ whole genome shotgun (WGS) entry which is preliminary data.</text>
</comment>
<dbReference type="PRINTS" id="PR00081">
    <property type="entry name" value="GDHRDH"/>
</dbReference>
<evidence type="ECO:0000256" key="4">
    <source>
        <dbReference type="RuleBase" id="RU000363"/>
    </source>
</evidence>
<dbReference type="PRINTS" id="PR00080">
    <property type="entry name" value="SDRFAMILY"/>
</dbReference>
<proteinExistence type="inferred from homology"/>
<keyword evidence="3" id="KW-0560">Oxidoreductase</keyword>
<dbReference type="PANTHER" id="PTHR43490">
    <property type="entry name" value="(+)-NEOMENTHOL DEHYDROGENASE"/>
    <property type="match status" value="1"/>
</dbReference>
<evidence type="ECO:0008006" key="7">
    <source>
        <dbReference type="Google" id="ProtNLM"/>
    </source>
</evidence>
<dbReference type="GO" id="GO:0016020">
    <property type="term" value="C:membrane"/>
    <property type="evidence" value="ECO:0007669"/>
    <property type="project" value="TreeGrafter"/>
</dbReference>
<dbReference type="Gene3D" id="3.40.50.720">
    <property type="entry name" value="NAD(P)-binding Rossmann-like Domain"/>
    <property type="match status" value="1"/>
</dbReference>
<dbReference type="Proteomes" id="UP000266841">
    <property type="component" value="Unassembled WGS sequence"/>
</dbReference>
<dbReference type="eggNOG" id="KOG1208">
    <property type="taxonomic scope" value="Eukaryota"/>
</dbReference>
<gene>
    <name evidence="5" type="ORF">THAOC_02800</name>
</gene>
<accession>K0TDE5</accession>
<evidence type="ECO:0000313" key="6">
    <source>
        <dbReference type="Proteomes" id="UP000266841"/>
    </source>
</evidence>
<dbReference type="AlphaFoldDB" id="K0TDE5"/>
<dbReference type="SUPFAM" id="SSF51735">
    <property type="entry name" value="NAD(P)-binding Rossmann-fold domains"/>
    <property type="match status" value="1"/>
</dbReference>
<dbReference type="GO" id="GO:0016491">
    <property type="term" value="F:oxidoreductase activity"/>
    <property type="evidence" value="ECO:0007669"/>
    <property type="project" value="UniProtKB-KW"/>
</dbReference>
<evidence type="ECO:0000313" key="5">
    <source>
        <dbReference type="EMBL" id="EJK75475.1"/>
    </source>
</evidence>
<comment type="similarity">
    <text evidence="1 4">Belongs to the short-chain dehydrogenases/reductases (SDR) family.</text>
</comment>
<dbReference type="EMBL" id="AGNL01002917">
    <property type="protein sequence ID" value="EJK75475.1"/>
    <property type="molecule type" value="Genomic_DNA"/>
</dbReference>
<dbReference type="OMA" id="PQTCEMA"/>
<evidence type="ECO:0000256" key="3">
    <source>
        <dbReference type="ARBA" id="ARBA00023002"/>
    </source>
</evidence>
<dbReference type="Pfam" id="PF00106">
    <property type="entry name" value="adh_short"/>
    <property type="match status" value="1"/>
</dbReference>
<evidence type="ECO:0000256" key="1">
    <source>
        <dbReference type="ARBA" id="ARBA00006484"/>
    </source>
</evidence>
<dbReference type="Pfam" id="PF13561">
    <property type="entry name" value="adh_short_C2"/>
    <property type="match status" value="1"/>
</dbReference>
<dbReference type="InterPro" id="IPR002347">
    <property type="entry name" value="SDR_fam"/>
</dbReference>
<keyword evidence="2" id="KW-0521">NADP</keyword>
<sequence length="284" mass="30054">MQGANSGIGLALTKQLVRDHGCHVYLGSRNAQRGAAAVDQVKKSSGGGGSVELLQIDVSSDESVVKAARELSGRLGEGNHLDAIVNNAGTGFRLGLLFFFSRASTTRSKNRLTIILSLWFSSHNASPAEILDTNARGPGRVVDSFLPMLKKNGRIVNVGSGAGPMYFDILATREEKLKFTRPMSRDDVESEIRSIESSGDGFEAYAGSKALLACYTMHLAESHGPSGLTVSAITPGFIATSMTSGMGASKSPDEGTVSIKRCLFDDLPGNGYFYGSDGLRSPLQ</sequence>
<reference evidence="5 6" key="1">
    <citation type="journal article" date="2012" name="Genome Biol.">
        <title>Genome and low-iron response of an oceanic diatom adapted to chronic iron limitation.</title>
        <authorList>
            <person name="Lommer M."/>
            <person name="Specht M."/>
            <person name="Roy A.S."/>
            <person name="Kraemer L."/>
            <person name="Andreson R."/>
            <person name="Gutowska M.A."/>
            <person name="Wolf J."/>
            <person name="Bergner S.V."/>
            <person name="Schilhabel M.B."/>
            <person name="Klostermeier U.C."/>
            <person name="Beiko R.G."/>
            <person name="Rosenstiel P."/>
            <person name="Hippler M."/>
            <person name="Laroche J."/>
        </authorList>
    </citation>
    <scope>NUCLEOTIDE SEQUENCE [LARGE SCALE GENOMIC DNA]</scope>
    <source>
        <strain evidence="5 6">CCMP1005</strain>
    </source>
</reference>
<protein>
    <recommendedName>
        <fullName evidence="7">Ketoreductase (KR) domain-containing protein</fullName>
    </recommendedName>
</protein>
<keyword evidence="6" id="KW-1185">Reference proteome</keyword>